<gene>
    <name evidence="2" type="ORF">EII41_13275</name>
</gene>
<reference evidence="2 3" key="1">
    <citation type="submission" date="2018-11" db="EMBL/GenBank/DDBJ databases">
        <title>Genomes From Bacteria Associated with the Canine Oral Cavity: a Test Case for Automated Genome-Based Taxonomic Assignment.</title>
        <authorList>
            <person name="Coil D.A."/>
            <person name="Jospin G."/>
            <person name="Darling A.E."/>
            <person name="Wallis C."/>
            <person name="Davis I.J."/>
            <person name="Harris S."/>
            <person name="Eisen J.A."/>
            <person name="Holcombe L.J."/>
            <person name="O'Flynn C."/>
        </authorList>
    </citation>
    <scope>NUCLEOTIDE SEQUENCE [LARGE SCALE GENOMIC DNA]</scope>
    <source>
        <strain evidence="2 3">OH1426_COT-023</strain>
    </source>
</reference>
<evidence type="ECO:0000313" key="2">
    <source>
        <dbReference type="EMBL" id="RRD69827.1"/>
    </source>
</evidence>
<proteinExistence type="predicted"/>
<dbReference type="EMBL" id="RQYN01000094">
    <property type="protein sequence ID" value="RRD69827.1"/>
    <property type="molecule type" value="Genomic_DNA"/>
</dbReference>
<evidence type="ECO:0000256" key="1">
    <source>
        <dbReference type="SAM" id="SignalP"/>
    </source>
</evidence>
<feature type="non-terminal residue" evidence="2">
    <location>
        <position position="1373"/>
    </location>
</feature>
<comment type="caution">
    <text evidence="2">The sequence shown here is derived from an EMBL/GenBank/DDBJ whole genome shotgun (WGS) entry which is preliminary data.</text>
</comment>
<organism evidence="2 3">
    <name type="scientific">Tannerella forsythia</name>
    <name type="common">Bacteroides forsythus</name>
    <dbReference type="NCBI Taxonomy" id="28112"/>
    <lineage>
        <taxon>Bacteria</taxon>
        <taxon>Pseudomonadati</taxon>
        <taxon>Bacteroidota</taxon>
        <taxon>Bacteroidia</taxon>
        <taxon>Bacteroidales</taxon>
        <taxon>Tannerellaceae</taxon>
        <taxon>Tannerella</taxon>
    </lineage>
</organism>
<keyword evidence="1" id="KW-0732">Signal</keyword>
<accession>A0A3P1YH65</accession>
<feature type="signal peptide" evidence="1">
    <location>
        <begin position="1"/>
        <end position="25"/>
    </location>
</feature>
<sequence length="1373" mass="147111">MKRRLTILWLACIALVMAGSGTMWGQAYKSGYVSADGKVDVRRGDANAPDSKGYITNADNVNNEFGAGESAIIGGNGVLTVPNTNPLHTVQNVYGTLLVGSQYSQNVVMNIFDNGGGAAGQIINVHFKDYRQTAWPVNWTAKEATDRMYFRLLKYDATKDIGDLGLFTGGTGSAAPPVPAGSEMLGYADALNGNYYGSVFAAVKIAPDAAVFPIHNHVSNWDKTSFKINLAGMGDNIYTSTVDLLTGNDDGKQLWQTIPGPQSNYANYAALAGVTGSSYIRPTTVMVSGVNSFGELRMSDIGWWWMSKEGTLGAPQDMEANFNASGCSHFSGKVYYQKQDATFEDKGMYQLPDAYVDGAIRFLNNSRTCVAGNATNATTQGKSKAYLVFPKEEHFALRVGGDFGAFPMYVEDRTVAAEDKNGWYSKSGAPAYPTTTTADIFLMPGTAPWAADWKASHTYPQDNGISAHLGPNKQVTAGIWGVNGTYAGTNANIHTSKTAAGADDNDGVIEVGEATKGTYNKFFVYSGGTFKNYGGCVNISQAIDMRGAAPAFKMDKDQPLNILNDGGNDPNDFQNASILLGGAGLVSLNAATSAPTGKGALHVQAKGKISTGDLNNPIGYGSLTINAAQNNNNAAFISELSFVEMGDLIYQGGAGAGAGYESNLTVWARGEADHRNNKFGNVRLGKVEITSPQADANNTWNDPLKNYVPINNTNLIRDLYCKTDLLGSNPAAYDALDAKLQTRIQSQNDGVMINGEFNYSGKDGSLLVQGAGNVVMQKDATLQLEGKGDVAIQSKSSTVDIRGKFAYTTNQPQNDVFIDGEQGAWLHHGAIDMATATGSNVAVQSNQGDVWFRKKTLPTPVDFQVTFGGGNTAALDLWAGQDLKFDIPFTSTENADKIISNLYAGRDILSATDAHLTFNSTADIGSKLTMIGRRNITLSGKLTANYTGNTQTQTIAVQAMGGNITTDDDVNVKTETDNYVLFSAEMIDCGVQNGGNAGYTGCDPGNRNSKDGNIWFNDSVIINRLNTGHGTTDFLAVNNLRSASVKVMSKADEDTVNVVSHKGNIWLGYSAGKSAFDVNRFLYRPEGAAGELLIKAGFDDVNNKNHDGGANISFTQIDADMKASSTHNMTIQIPFSNEYLCGDACDDLLHARKGESMMRYEHAGIIGGVGRCGVDKDIAKYSDVTDGTAVMQAPDKSIVYRGNNGNLTVDAGQRGNIIMNTGTELDFQNNKGSAFFRTRFGDIDLRNKTNVQGLRGSLLLLAQTDDLSDLAKVGFCGCAEERNNVYLQDFQYTPNDSSGSIFIGADNNIKLNYGGLQNKGTRHDPFLSTDYNPTNPGEKIGTDYPCGLGKYHCDMVDDENQARPLMLDFSKAV</sequence>
<feature type="chain" id="PRO_5018078885" evidence="1">
    <location>
        <begin position="26"/>
        <end position="1373"/>
    </location>
</feature>
<dbReference type="Proteomes" id="UP000279860">
    <property type="component" value="Unassembled WGS sequence"/>
</dbReference>
<protein>
    <submittedName>
        <fullName evidence="2">Uncharacterized protein</fullName>
    </submittedName>
</protein>
<evidence type="ECO:0000313" key="3">
    <source>
        <dbReference type="Proteomes" id="UP000279860"/>
    </source>
</evidence>
<name>A0A3P1YH65_TANFO</name>
<dbReference type="RefSeq" id="WP_185711924.1">
    <property type="nucleotide sequence ID" value="NZ_RQYN01000094.1"/>
</dbReference>